<feature type="chain" id="PRO_5042031883" evidence="1">
    <location>
        <begin position="17"/>
        <end position="385"/>
    </location>
</feature>
<dbReference type="CDD" id="cd15482">
    <property type="entry name" value="Sialidase_non-viral"/>
    <property type="match status" value="1"/>
</dbReference>
<sequence length="385" mass="41044">MHFLLFLLSALAFTVARDLHSPDSHPVLSPRANSLVPTVDPANIAINPAAGGTYPRLTHLSDGSVLGSFTAFNGATHILTVTRSTDGARTFSAWGTVATGTGDLDNLFLMQLPNGDVLATFRNHDRTSAGVYTFYRITSCISHDNGKTWTFLSQVDQRTPTATNNGLWEPFIRISKSSVIQVYYAAENSATDQDILMRTSTNNGVTWHASPSHLGGRTLNVFYSAGGTTTGRDGMPGCTDFTTPTGAARVLCVFETTENTFPLFTVKSVVSTDDGVTWGERTQVYVPSGTQHNAGAPQVTTTTAGTLVVSFMTDEDHTGASVWPSGAAMKILTSLSRDPAVWGQKTTVLPISSLWPSVYRQVDGSATVVGCADNSGARCRSISFA</sequence>
<evidence type="ECO:0000313" key="3">
    <source>
        <dbReference type="Proteomes" id="UP001219525"/>
    </source>
</evidence>
<dbReference type="PANTHER" id="PTHR38792:SF3">
    <property type="entry name" value="BNR_ASP-BOX REPEAT DOMAIN PROTEIN (AFU_ORTHOLOGUE AFUA_7G06430)-RELATED"/>
    <property type="match status" value="1"/>
</dbReference>
<evidence type="ECO:0000256" key="1">
    <source>
        <dbReference type="SAM" id="SignalP"/>
    </source>
</evidence>
<dbReference type="GO" id="GO:0016787">
    <property type="term" value="F:hydrolase activity"/>
    <property type="evidence" value="ECO:0007669"/>
    <property type="project" value="UniProtKB-KW"/>
</dbReference>
<organism evidence="2 3">
    <name type="scientific">Mycena pura</name>
    <dbReference type="NCBI Taxonomy" id="153505"/>
    <lineage>
        <taxon>Eukaryota</taxon>
        <taxon>Fungi</taxon>
        <taxon>Dikarya</taxon>
        <taxon>Basidiomycota</taxon>
        <taxon>Agaricomycotina</taxon>
        <taxon>Agaricomycetes</taxon>
        <taxon>Agaricomycetidae</taxon>
        <taxon>Agaricales</taxon>
        <taxon>Marasmiineae</taxon>
        <taxon>Mycenaceae</taxon>
        <taxon>Mycena</taxon>
    </lineage>
</organism>
<keyword evidence="3" id="KW-1185">Reference proteome</keyword>
<dbReference type="PANTHER" id="PTHR38792">
    <property type="entry name" value="BNR/ASP-BOX REPEAT DOMAIN PROTEIN (AFU_ORTHOLOGUE AFUA_7G06430)-RELATED"/>
    <property type="match status" value="1"/>
</dbReference>
<protein>
    <submittedName>
        <fullName evidence="2">Glycoside hydrolase family 93 protein</fullName>
    </submittedName>
</protein>
<keyword evidence="1" id="KW-0732">Signal</keyword>
<dbReference type="Proteomes" id="UP001219525">
    <property type="component" value="Unassembled WGS sequence"/>
</dbReference>
<keyword evidence="2" id="KW-0378">Hydrolase</keyword>
<dbReference type="InterPro" id="IPR036278">
    <property type="entry name" value="Sialidase_sf"/>
</dbReference>
<comment type="caution">
    <text evidence="2">The sequence shown here is derived from an EMBL/GenBank/DDBJ whole genome shotgun (WGS) entry which is preliminary data.</text>
</comment>
<proteinExistence type="predicted"/>
<evidence type="ECO:0000313" key="2">
    <source>
        <dbReference type="EMBL" id="KAJ7189447.1"/>
    </source>
</evidence>
<accession>A0AAD6UNG8</accession>
<reference evidence="2" key="1">
    <citation type="submission" date="2023-03" db="EMBL/GenBank/DDBJ databases">
        <title>Massive genome expansion in bonnet fungi (Mycena s.s.) driven by repeated elements and novel gene families across ecological guilds.</title>
        <authorList>
            <consortium name="Lawrence Berkeley National Laboratory"/>
            <person name="Harder C.B."/>
            <person name="Miyauchi S."/>
            <person name="Viragh M."/>
            <person name="Kuo A."/>
            <person name="Thoen E."/>
            <person name="Andreopoulos B."/>
            <person name="Lu D."/>
            <person name="Skrede I."/>
            <person name="Drula E."/>
            <person name="Henrissat B."/>
            <person name="Morin E."/>
            <person name="Kohler A."/>
            <person name="Barry K."/>
            <person name="LaButti K."/>
            <person name="Morin E."/>
            <person name="Salamov A."/>
            <person name="Lipzen A."/>
            <person name="Mereny Z."/>
            <person name="Hegedus B."/>
            <person name="Baldrian P."/>
            <person name="Stursova M."/>
            <person name="Weitz H."/>
            <person name="Taylor A."/>
            <person name="Grigoriev I.V."/>
            <person name="Nagy L.G."/>
            <person name="Martin F."/>
            <person name="Kauserud H."/>
        </authorList>
    </citation>
    <scope>NUCLEOTIDE SEQUENCE</scope>
    <source>
        <strain evidence="2">9144</strain>
    </source>
</reference>
<dbReference type="Gene3D" id="2.120.10.10">
    <property type="match status" value="1"/>
</dbReference>
<name>A0AAD6UNG8_9AGAR</name>
<dbReference type="EMBL" id="JARJCW010000177">
    <property type="protein sequence ID" value="KAJ7189447.1"/>
    <property type="molecule type" value="Genomic_DNA"/>
</dbReference>
<feature type="signal peptide" evidence="1">
    <location>
        <begin position="1"/>
        <end position="16"/>
    </location>
</feature>
<dbReference type="SUPFAM" id="SSF50939">
    <property type="entry name" value="Sialidases"/>
    <property type="match status" value="1"/>
</dbReference>
<gene>
    <name evidence="2" type="ORF">GGX14DRAFT_383219</name>
</gene>
<dbReference type="AlphaFoldDB" id="A0AAD6UNG8"/>